<evidence type="ECO:0000313" key="4">
    <source>
        <dbReference type="Proteomes" id="UP001495779"/>
    </source>
</evidence>
<name>A0AAI9HZV9_PROST</name>
<reference evidence="3 4" key="1">
    <citation type="submission" date="2021-04" db="EMBL/GenBank/DDBJ databases">
        <title>Determining the burden of carbapenem-resistant Enterobacterales from a tertiary public heath setting in Bangladesh: a clinical, epidemiological, and molecular study.</title>
        <authorList>
            <person name="Farzana R."/>
            <person name="Walsh T.R."/>
        </authorList>
    </citation>
    <scope>NUCLEOTIDE SEQUENCE [LARGE SCALE GENOMIC DNA]</scope>
    <source>
        <strain evidence="3">Dmpro_s316</strain>
        <strain evidence="4">dmpro_s316</strain>
    </source>
</reference>
<dbReference type="AlphaFoldDB" id="A0AAI9HZV9"/>
<proteinExistence type="predicted"/>
<dbReference type="EMBL" id="AAZDVE040000011">
    <property type="protein sequence ID" value="EMP9432798.1"/>
    <property type="molecule type" value="Genomic_DNA"/>
</dbReference>
<feature type="signal peptide" evidence="1">
    <location>
        <begin position="1"/>
        <end position="23"/>
    </location>
</feature>
<evidence type="ECO:0000313" key="2">
    <source>
        <dbReference type="EMBL" id="EMP9432798.1"/>
    </source>
</evidence>
<dbReference type="PROSITE" id="PS51257">
    <property type="entry name" value="PROKAR_LIPOPROTEIN"/>
    <property type="match status" value="1"/>
</dbReference>
<accession>A0AAI9HZV9</accession>
<evidence type="ECO:0000313" key="3">
    <source>
        <dbReference type="EMBL" id="MER5077073.1"/>
    </source>
</evidence>
<gene>
    <name evidence="2" type="ORF">JRA39_001846</name>
    <name evidence="3" type="ORF">KDV35_09440</name>
</gene>
<evidence type="ECO:0008006" key="5">
    <source>
        <dbReference type="Google" id="ProtNLM"/>
    </source>
</evidence>
<feature type="chain" id="PRO_5043281272" description="Lipoprotein" evidence="1">
    <location>
        <begin position="24"/>
        <end position="302"/>
    </location>
</feature>
<reference evidence="2" key="2">
    <citation type="submission" date="2024-02" db="EMBL/GenBank/DDBJ databases">
        <authorList>
            <consortium name="Clinical and Environmental Microbiology Branch: Whole genome sequencing antimicrobial resistance pathogens in the healthcare setting"/>
        </authorList>
    </citation>
    <scope>NUCLEOTIDE SEQUENCE</scope>
    <source>
        <strain evidence="2">2020GO-00142</strain>
    </source>
</reference>
<dbReference type="EMBL" id="JAGSRH010000011">
    <property type="protein sequence ID" value="MER5077073.1"/>
    <property type="molecule type" value="Genomic_DNA"/>
</dbReference>
<dbReference type="RefSeq" id="WP_154624943.1">
    <property type="nucleotide sequence ID" value="NZ_CP095443.1"/>
</dbReference>
<protein>
    <recommendedName>
        <fullName evidence="5">Lipoprotein</fullName>
    </recommendedName>
</protein>
<comment type="caution">
    <text evidence="2">The sequence shown here is derived from an EMBL/GenBank/DDBJ whole genome shotgun (WGS) entry which is preliminary data.</text>
</comment>
<keyword evidence="1" id="KW-0732">Signal</keyword>
<sequence>MIGFRLIKTLLVVSLGFSISACDDPKTITSESGRFYFTNDSSESLIFFIDYQPIVIPHQGVGSILLRPGPHLMTTMSGKAVQFIVYPGNKGGILNPNKQIYYTYSFVHGTEGIPSIHHLKKQSLVVNGYLLNGRINSSNDYIIDNNVFNCDFHVGEAVPEEINSSTTVSQVKTKCLTHKELVDLIHQEDGLISQLIVKKMVNHANQSVTVHFDYPLTQPDFSDEALQLHAQEVVNLIDSFRRSLDPQRKQFYYNQYHNKISHMAIIYSQMGSDRSSLQEKRKYAEFMQQTRAIFGAGTLMYH</sequence>
<organism evidence="2">
    <name type="scientific">Providencia stuartii</name>
    <dbReference type="NCBI Taxonomy" id="588"/>
    <lineage>
        <taxon>Bacteria</taxon>
        <taxon>Pseudomonadati</taxon>
        <taxon>Pseudomonadota</taxon>
        <taxon>Gammaproteobacteria</taxon>
        <taxon>Enterobacterales</taxon>
        <taxon>Morganellaceae</taxon>
        <taxon>Providencia</taxon>
    </lineage>
</organism>
<evidence type="ECO:0000256" key="1">
    <source>
        <dbReference type="SAM" id="SignalP"/>
    </source>
</evidence>
<dbReference type="Proteomes" id="UP001495779">
    <property type="component" value="Unassembled WGS sequence"/>
</dbReference>